<keyword evidence="5" id="KW-0479">Metal-binding</keyword>
<evidence type="ECO:0000256" key="8">
    <source>
        <dbReference type="ARBA" id="ARBA00022842"/>
    </source>
</evidence>
<dbReference type="SUPFAM" id="SSF55811">
    <property type="entry name" value="Nudix"/>
    <property type="match status" value="1"/>
</dbReference>
<dbReference type="EC" id="3.6.1.55" evidence="11"/>
<dbReference type="InterPro" id="IPR047127">
    <property type="entry name" value="MutT-like"/>
</dbReference>
<keyword evidence="14" id="KW-1185">Reference proteome</keyword>
<evidence type="ECO:0000259" key="12">
    <source>
        <dbReference type="PROSITE" id="PS51462"/>
    </source>
</evidence>
<dbReference type="Pfam" id="PF00293">
    <property type="entry name" value="NUDIX"/>
    <property type="match status" value="1"/>
</dbReference>
<dbReference type="PROSITE" id="PS00893">
    <property type="entry name" value="NUDIX_BOX"/>
    <property type="match status" value="1"/>
</dbReference>
<dbReference type="Gene3D" id="3.90.79.10">
    <property type="entry name" value="Nucleoside Triphosphate Pyrophosphohydrolase"/>
    <property type="match status" value="1"/>
</dbReference>
<dbReference type="InterPro" id="IPR000086">
    <property type="entry name" value="NUDIX_hydrolase_dom"/>
</dbReference>
<keyword evidence="8" id="KW-0460">Magnesium</keyword>
<organism evidence="13 14">
    <name type="scientific">Solibacillus kalamii</name>
    <dbReference type="NCBI Taxonomy" id="1748298"/>
    <lineage>
        <taxon>Bacteria</taxon>
        <taxon>Bacillati</taxon>
        <taxon>Bacillota</taxon>
        <taxon>Bacilli</taxon>
        <taxon>Bacillales</taxon>
        <taxon>Caryophanaceae</taxon>
        <taxon>Solibacillus</taxon>
    </lineage>
</organism>
<keyword evidence="3" id="KW-0515">Mutator protein</keyword>
<evidence type="ECO:0000256" key="1">
    <source>
        <dbReference type="ARBA" id="ARBA00001946"/>
    </source>
</evidence>
<comment type="caution">
    <text evidence="13">The sequence shown here is derived from an EMBL/GenBank/DDBJ whole genome shotgun (WGS) entry which is preliminary data.</text>
</comment>
<comment type="catalytic activity">
    <reaction evidence="10">
        <text>8-oxo-dGTP + H2O = 8-oxo-dGMP + diphosphate + H(+)</text>
        <dbReference type="Rhea" id="RHEA:31575"/>
        <dbReference type="ChEBI" id="CHEBI:15377"/>
        <dbReference type="ChEBI" id="CHEBI:15378"/>
        <dbReference type="ChEBI" id="CHEBI:33019"/>
        <dbReference type="ChEBI" id="CHEBI:63224"/>
        <dbReference type="ChEBI" id="CHEBI:77896"/>
        <dbReference type="EC" id="3.6.1.55"/>
    </reaction>
</comment>
<evidence type="ECO:0000256" key="11">
    <source>
        <dbReference type="ARBA" id="ARBA00038905"/>
    </source>
</evidence>
<sequence>MNEIKVIVKGFLVKNNRVLIVQRSQIETVGAGTWETVGGNLHFGESFETALKREFSEEVGLNITVKNQLFSTTFHTSKTRQIVLLTFLCDTKEEQITLSDEHEQYLWATKDDLLTLLPQEIIEDFSLHNVLDLLN</sequence>
<proteinExistence type="inferred from homology"/>
<feature type="domain" description="Nudix hydrolase" evidence="12">
    <location>
        <begin position="1"/>
        <end position="131"/>
    </location>
</feature>
<dbReference type="PANTHER" id="PTHR47707">
    <property type="entry name" value="8-OXO-DGTP DIPHOSPHATASE"/>
    <property type="match status" value="1"/>
</dbReference>
<dbReference type="RefSeq" id="WP_087618600.1">
    <property type="nucleotide sequence ID" value="NZ_JAFBEY010000017.1"/>
</dbReference>
<evidence type="ECO:0000256" key="4">
    <source>
        <dbReference type="ARBA" id="ARBA00022705"/>
    </source>
</evidence>
<keyword evidence="6" id="KW-0227">DNA damage</keyword>
<dbReference type="InterPro" id="IPR015797">
    <property type="entry name" value="NUDIX_hydrolase-like_dom_sf"/>
</dbReference>
<dbReference type="CDD" id="cd04699">
    <property type="entry name" value="NUDIX_MutT_Nudt1"/>
    <property type="match status" value="1"/>
</dbReference>
<comment type="cofactor">
    <cofactor evidence="1">
        <name>Mg(2+)</name>
        <dbReference type="ChEBI" id="CHEBI:18420"/>
    </cofactor>
</comment>
<dbReference type="InterPro" id="IPR020084">
    <property type="entry name" value="NUDIX_hydrolase_CS"/>
</dbReference>
<protein>
    <recommendedName>
        <fullName evidence="11">8-oxo-dGTP diphosphatase</fullName>
        <ecNumber evidence="11">3.6.1.55</ecNumber>
    </recommendedName>
</protein>
<evidence type="ECO:0000256" key="5">
    <source>
        <dbReference type="ARBA" id="ARBA00022723"/>
    </source>
</evidence>
<evidence type="ECO:0000313" key="14">
    <source>
        <dbReference type="Proteomes" id="UP000196594"/>
    </source>
</evidence>
<accession>A0ABX3ZCC6</accession>
<evidence type="ECO:0000256" key="10">
    <source>
        <dbReference type="ARBA" id="ARBA00035861"/>
    </source>
</evidence>
<evidence type="ECO:0000256" key="6">
    <source>
        <dbReference type="ARBA" id="ARBA00022763"/>
    </source>
</evidence>
<dbReference type="PROSITE" id="PS51462">
    <property type="entry name" value="NUDIX"/>
    <property type="match status" value="1"/>
</dbReference>
<evidence type="ECO:0000256" key="3">
    <source>
        <dbReference type="ARBA" id="ARBA00022457"/>
    </source>
</evidence>
<keyword evidence="9" id="KW-0234">DNA repair</keyword>
<dbReference type="EMBL" id="NHNT01000018">
    <property type="protein sequence ID" value="OUZ37379.1"/>
    <property type="molecule type" value="Genomic_DNA"/>
</dbReference>
<evidence type="ECO:0000256" key="7">
    <source>
        <dbReference type="ARBA" id="ARBA00022801"/>
    </source>
</evidence>
<reference evidence="13 14" key="1">
    <citation type="journal article" date="2017" name="Int. J. Syst. Evol. Microbiol.">
        <title>Solibacillus kalamii sp. nov., isolated from a high-efficiency particulate arrestance filter system used in the International Space Station.</title>
        <authorList>
            <person name="Checinska Sielaff A."/>
            <person name="Kumar R.M."/>
            <person name="Pal D."/>
            <person name="Mayilraj S."/>
            <person name="Venkateswaran K."/>
        </authorList>
    </citation>
    <scope>NUCLEOTIDE SEQUENCE [LARGE SCALE GENOMIC DNA]</scope>
    <source>
        <strain evidence="13 14">ISSFR-015</strain>
    </source>
</reference>
<dbReference type="Proteomes" id="UP000196594">
    <property type="component" value="Unassembled WGS sequence"/>
</dbReference>
<keyword evidence="7" id="KW-0378">Hydrolase</keyword>
<gene>
    <name evidence="13" type="ORF">CBM15_18455</name>
</gene>
<keyword evidence="4" id="KW-0235">DNA replication</keyword>
<dbReference type="PANTHER" id="PTHR47707:SF1">
    <property type="entry name" value="NUDIX HYDROLASE FAMILY PROTEIN"/>
    <property type="match status" value="1"/>
</dbReference>
<evidence type="ECO:0000256" key="2">
    <source>
        <dbReference type="ARBA" id="ARBA00005582"/>
    </source>
</evidence>
<name>A0ABX3ZCC6_9BACL</name>
<evidence type="ECO:0000256" key="9">
    <source>
        <dbReference type="ARBA" id="ARBA00023204"/>
    </source>
</evidence>
<comment type="similarity">
    <text evidence="2">Belongs to the Nudix hydrolase family.</text>
</comment>
<evidence type="ECO:0000313" key="13">
    <source>
        <dbReference type="EMBL" id="OUZ37379.1"/>
    </source>
</evidence>